<dbReference type="AlphaFoldDB" id="A0A1J1HS16"/>
<name>A0A1J1HS16_9DIPT</name>
<dbReference type="EMBL" id="CVRI01000017">
    <property type="protein sequence ID" value="CRK90180.1"/>
    <property type="molecule type" value="Genomic_DNA"/>
</dbReference>
<accession>A0A1J1HS16</accession>
<proteinExistence type="predicted"/>
<organism evidence="1 2">
    <name type="scientific">Clunio marinus</name>
    <dbReference type="NCBI Taxonomy" id="568069"/>
    <lineage>
        <taxon>Eukaryota</taxon>
        <taxon>Metazoa</taxon>
        <taxon>Ecdysozoa</taxon>
        <taxon>Arthropoda</taxon>
        <taxon>Hexapoda</taxon>
        <taxon>Insecta</taxon>
        <taxon>Pterygota</taxon>
        <taxon>Neoptera</taxon>
        <taxon>Endopterygota</taxon>
        <taxon>Diptera</taxon>
        <taxon>Nematocera</taxon>
        <taxon>Chironomoidea</taxon>
        <taxon>Chironomidae</taxon>
        <taxon>Clunio</taxon>
    </lineage>
</organism>
<evidence type="ECO:0000313" key="2">
    <source>
        <dbReference type="Proteomes" id="UP000183832"/>
    </source>
</evidence>
<dbReference type="Proteomes" id="UP000183832">
    <property type="component" value="Unassembled WGS sequence"/>
</dbReference>
<evidence type="ECO:0000313" key="1">
    <source>
        <dbReference type="EMBL" id="CRK90180.1"/>
    </source>
</evidence>
<gene>
    <name evidence="1" type="ORF">CLUMA_CG003894</name>
</gene>
<keyword evidence="2" id="KW-1185">Reference proteome</keyword>
<sequence length="60" mass="6997">MIKGLKFSIIRVLSYCCDDASKALEHFSFEVVANRIECQERIKKSFKMTMRTSHASNYSF</sequence>
<protein>
    <submittedName>
        <fullName evidence="1">CLUMA_CG003894, isoform A</fullName>
    </submittedName>
</protein>
<reference evidence="1 2" key="1">
    <citation type="submission" date="2015-04" db="EMBL/GenBank/DDBJ databases">
        <authorList>
            <person name="Syromyatnikov M.Y."/>
            <person name="Popov V.N."/>
        </authorList>
    </citation>
    <scope>NUCLEOTIDE SEQUENCE [LARGE SCALE GENOMIC DNA]</scope>
</reference>